<comment type="caution">
    <text evidence="1">The sequence shown here is derived from an EMBL/GenBank/DDBJ whole genome shotgun (WGS) entry which is preliminary data.</text>
</comment>
<sequence length="244" mass="28871">MVENTNDKNFIANNLGRLHCDTRRVTNMMEQHNVQRELDANDWSKVQSAVYCKVKRRMVDYKDSDKEYISKLEKVLEVVNMSIEDFELLILIKFRSNQEFHGDKFGTPEYAKQRLQMFPEEIDFFKEPEDSSGYPNSTPCAQQVLEIIWDDKFKTLLYGAIKEIKNKGWSAEEFWNIQIKNDHKCNLFWKTVSDSLMKNKSLPSDNREFVKKLFPNIDFPVVCCVDKAHELIKQKVDKETYFVL</sequence>
<dbReference type="OrthoDB" id="2329069at2759"/>
<name>A0A8H3LID4_9GLOM</name>
<dbReference type="EMBL" id="BLAL01000160">
    <property type="protein sequence ID" value="GES86431.1"/>
    <property type="molecule type" value="Genomic_DNA"/>
</dbReference>
<reference evidence="1" key="1">
    <citation type="submission" date="2019-10" db="EMBL/GenBank/DDBJ databases">
        <title>Conservation and host-specific expression of non-tandemly repeated heterogenous ribosome RNA gene in arbuscular mycorrhizal fungi.</title>
        <authorList>
            <person name="Maeda T."/>
            <person name="Kobayashi Y."/>
            <person name="Nakagawa T."/>
            <person name="Ezawa T."/>
            <person name="Yamaguchi K."/>
            <person name="Bino T."/>
            <person name="Nishimoto Y."/>
            <person name="Shigenobu S."/>
            <person name="Kawaguchi M."/>
        </authorList>
    </citation>
    <scope>NUCLEOTIDE SEQUENCE</scope>
    <source>
        <strain evidence="1">HR1</strain>
    </source>
</reference>
<gene>
    <name evidence="1" type="ORF">RCL2_001348600</name>
</gene>
<proteinExistence type="predicted"/>
<accession>A0A8H3LID4</accession>
<evidence type="ECO:0000313" key="1">
    <source>
        <dbReference type="EMBL" id="GES86431.1"/>
    </source>
</evidence>
<organism evidence="1 2">
    <name type="scientific">Rhizophagus clarus</name>
    <dbReference type="NCBI Taxonomy" id="94130"/>
    <lineage>
        <taxon>Eukaryota</taxon>
        <taxon>Fungi</taxon>
        <taxon>Fungi incertae sedis</taxon>
        <taxon>Mucoromycota</taxon>
        <taxon>Glomeromycotina</taxon>
        <taxon>Glomeromycetes</taxon>
        <taxon>Glomerales</taxon>
        <taxon>Glomeraceae</taxon>
        <taxon>Rhizophagus</taxon>
    </lineage>
</organism>
<protein>
    <submittedName>
        <fullName evidence="1">Uncharacterized protein</fullName>
    </submittedName>
</protein>
<evidence type="ECO:0000313" key="2">
    <source>
        <dbReference type="Proteomes" id="UP000615446"/>
    </source>
</evidence>
<dbReference type="Proteomes" id="UP000615446">
    <property type="component" value="Unassembled WGS sequence"/>
</dbReference>
<dbReference type="AlphaFoldDB" id="A0A8H3LID4"/>